<gene>
    <name evidence="7" type="ORF">Selli1_25840</name>
    <name evidence="8" type="ORF">Selli2_07570</name>
</gene>
<dbReference type="Pfam" id="PF00881">
    <property type="entry name" value="Nitroreductase"/>
    <property type="match status" value="1"/>
</dbReference>
<feature type="domain" description="4Fe-4S ferredoxin-type" evidence="6">
    <location>
        <begin position="1"/>
        <end position="29"/>
    </location>
</feature>
<name>A0A9W6FEZ6_9FIRM</name>
<dbReference type="AlphaFoldDB" id="A0A9W6FEZ6"/>
<evidence type="ECO:0000256" key="5">
    <source>
        <dbReference type="ARBA" id="ARBA00023014"/>
    </source>
</evidence>
<evidence type="ECO:0000259" key="6">
    <source>
        <dbReference type="PROSITE" id="PS51379"/>
    </source>
</evidence>
<evidence type="ECO:0000313" key="10">
    <source>
        <dbReference type="Proteomes" id="UP001145145"/>
    </source>
</evidence>
<dbReference type="Gene3D" id="3.30.70.20">
    <property type="match status" value="1"/>
</dbReference>
<evidence type="ECO:0000313" key="8">
    <source>
        <dbReference type="EMBL" id="GLG89330.1"/>
    </source>
</evidence>
<reference evidence="7" key="2">
    <citation type="submission" date="2022-11" db="EMBL/GenBank/DDBJ databases">
        <title>Draft genome sequence of Sellimonas catena strain 12EGH17.</title>
        <authorList>
            <person name="Atsushi H."/>
            <person name="Moriya O."/>
            <person name="Mitsuo S."/>
        </authorList>
    </citation>
    <scope>NUCLEOTIDE SEQUENCE</scope>
    <source>
        <strain evidence="7">12EGH17</strain>
    </source>
</reference>
<sequence length="263" mass="29908">MVKIEEEKCIGCGKCVQDCVGHALKLEDGKAAVKRECILCGHCAAICPMDAVKITEYESDEMIPYEKERFQLDPEVYANAVKFRRSVRNYKEQPVEIEKIRKILDVAAHTATAKNERKMKFVIVQDRLDEFKEMVFEGIGEELELHKGEKSPVTALLYSFYKGRTRDPKEEFLFRNAPAVLYIMGERLDDAGLAAQNIEMMAQALGLGVLYNGYLKAATMCSEKVRNFLDKEGRPVAVCMLIGYPAVTYRRTAPRKEAEYEIL</sequence>
<dbReference type="PROSITE" id="PS51379">
    <property type="entry name" value="4FE4S_FER_2"/>
    <property type="match status" value="2"/>
</dbReference>
<keyword evidence="3" id="KW-0560">Oxidoreductase</keyword>
<evidence type="ECO:0000313" key="9">
    <source>
        <dbReference type="Proteomes" id="UP001145094"/>
    </source>
</evidence>
<evidence type="ECO:0000256" key="4">
    <source>
        <dbReference type="ARBA" id="ARBA00023004"/>
    </source>
</evidence>
<dbReference type="InterPro" id="IPR029479">
    <property type="entry name" value="Nitroreductase"/>
</dbReference>
<keyword evidence="10" id="KW-1185">Reference proteome</keyword>
<comment type="caution">
    <text evidence="8">The sequence shown here is derived from an EMBL/GenBank/DDBJ whole genome shotgun (WGS) entry which is preliminary data.</text>
</comment>
<evidence type="ECO:0000256" key="1">
    <source>
        <dbReference type="ARBA" id="ARBA00007118"/>
    </source>
</evidence>
<evidence type="ECO:0000313" key="7">
    <source>
        <dbReference type="EMBL" id="GLG05410.1"/>
    </source>
</evidence>
<dbReference type="GO" id="GO:0046872">
    <property type="term" value="F:metal ion binding"/>
    <property type="evidence" value="ECO:0007669"/>
    <property type="project" value="UniProtKB-KW"/>
</dbReference>
<dbReference type="Proteomes" id="UP001145094">
    <property type="component" value="Unassembled WGS sequence"/>
</dbReference>
<dbReference type="GO" id="GO:0016491">
    <property type="term" value="F:oxidoreductase activity"/>
    <property type="evidence" value="ECO:0007669"/>
    <property type="project" value="UniProtKB-KW"/>
</dbReference>
<evidence type="ECO:0000256" key="3">
    <source>
        <dbReference type="ARBA" id="ARBA00023002"/>
    </source>
</evidence>
<dbReference type="InterPro" id="IPR017896">
    <property type="entry name" value="4Fe4S_Fe-S-bd"/>
</dbReference>
<proteinExistence type="inferred from homology"/>
<dbReference type="PANTHER" id="PTHR43673:SF10">
    <property type="entry name" value="NADH DEHYDROGENASE_NAD(P)H NITROREDUCTASE XCC3605-RELATED"/>
    <property type="match status" value="1"/>
</dbReference>
<dbReference type="InterPro" id="IPR000415">
    <property type="entry name" value="Nitroreductase-like"/>
</dbReference>
<reference evidence="7" key="1">
    <citation type="submission" date="2022-11" db="EMBL/GenBank/DDBJ databases">
        <title>Draft genome sequence of Sellimonas catena strain 12EGH17.</title>
        <authorList>
            <person name="Hisatomi A."/>
            <person name="Ohkuma M."/>
            <person name="Sakamoto M."/>
        </authorList>
    </citation>
    <scope>NUCLEOTIDE SEQUENCE</scope>
    <source>
        <strain evidence="7">12EGH17</strain>
    </source>
</reference>
<comment type="similarity">
    <text evidence="1">Belongs to the nitroreductase family.</text>
</comment>
<dbReference type="Proteomes" id="UP001145145">
    <property type="component" value="Unassembled WGS sequence"/>
</dbReference>
<dbReference type="GO" id="GO:0051536">
    <property type="term" value="F:iron-sulfur cluster binding"/>
    <property type="evidence" value="ECO:0007669"/>
    <property type="project" value="UniProtKB-KW"/>
</dbReference>
<dbReference type="Gene3D" id="3.40.109.10">
    <property type="entry name" value="NADH Oxidase"/>
    <property type="match status" value="1"/>
</dbReference>
<dbReference type="InterPro" id="IPR017900">
    <property type="entry name" value="4Fe4S_Fe_S_CS"/>
</dbReference>
<keyword evidence="2" id="KW-0479">Metal-binding</keyword>
<reference evidence="8" key="4">
    <citation type="submission" date="2022-11" db="EMBL/GenBank/DDBJ databases">
        <title>Draft genome sequence of Sellimonas catena strain 18CBH55.</title>
        <authorList>
            <person name="Hisatomi A."/>
            <person name="Ohkuma M."/>
            <person name="Sakamoto M."/>
        </authorList>
    </citation>
    <scope>NUCLEOTIDE SEQUENCE</scope>
    <source>
        <strain evidence="8">18CBH55</strain>
    </source>
</reference>
<reference evidence="8 10" key="5">
    <citation type="journal article" date="2023" name="Int. J. Syst. Evol. Microbiol.">
        <title>Sellimonas catena sp. nov., isolated from human faeces.</title>
        <authorList>
            <person name="Hisatomi A."/>
            <person name="Ohkuma M."/>
            <person name="Sakamoto M."/>
        </authorList>
    </citation>
    <scope>NUCLEOTIDE SEQUENCE</scope>
    <source>
        <strain evidence="7 10">12EGH17</strain>
        <strain evidence="8">18CBH55</strain>
    </source>
</reference>
<dbReference type="SUPFAM" id="SSF55469">
    <property type="entry name" value="FMN-dependent nitroreductase-like"/>
    <property type="match status" value="1"/>
</dbReference>
<protein>
    <submittedName>
        <fullName evidence="8">Nitroreductase</fullName>
    </submittedName>
</protein>
<keyword evidence="5" id="KW-0411">Iron-sulfur</keyword>
<evidence type="ECO:0000256" key="2">
    <source>
        <dbReference type="ARBA" id="ARBA00022723"/>
    </source>
</evidence>
<dbReference type="PANTHER" id="PTHR43673">
    <property type="entry name" value="NAD(P)H NITROREDUCTASE YDGI-RELATED"/>
    <property type="match status" value="1"/>
</dbReference>
<keyword evidence="4" id="KW-0408">Iron</keyword>
<dbReference type="RefSeq" id="WP_118635756.1">
    <property type="nucleotide sequence ID" value="NZ_BSBO01000028.1"/>
</dbReference>
<dbReference type="Pfam" id="PF13237">
    <property type="entry name" value="Fer4_10"/>
    <property type="match status" value="1"/>
</dbReference>
<dbReference type="EMBL" id="BSCH01000004">
    <property type="protein sequence ID" value="GLG89330.1"/>
    <property type="molecule type" value="Genomic_DNA"/>
</dbReference>
<dbReference type="SUPFAM" id="SSF54862">
    <property type="entry name" value="4Fe-4S ferredoxins"/>
    <property type="match status" value="1"/>
</dbReference>
<reference evidence="8" key="3">
    <citation type="submission" date="2022-11" db="EMBL/GenBank/DDBJ databases">
        <title>Draft genome sequence of Sellimonas catena strain 18CBH55.</title>
        <authorList>
            <person name="Atsushi H."/>
            <person name="Moriya O."/>
            <person name="Mitsuo S."/>
        </authorList>
    </citation>
    <scope>NUCLEOTIDE SEQUENCE</scope>
    <source>
        <strain evidence="8">18CBH55</strain>
    </source>
</reference>
<feature type="domain" description="4Fe-4S ferredoxin-type" evidence="6">
    <location>
        <begin position="36"/>
        <end position="57"/>
    </location>
</feature>
<dbReference type="EMBL" id="BSBO01000028">
    <property type="protein sequence ID" value="GLG05410.1"/>
    <property type="molecule type" value="Genomic_DNA"/>
</dbReference>
<organism evidence="8 9">
    <name type="scientific">Sellimonas catena</name>
    <dbReference type="NCBI Taxonomy" id="2994035"/>
    <lineage>
        <taxon>Bacteria</taxon>
        <taxon>Bacillati</taxon>
        <taxon>Bacillota</taxon>
        <taxon>Clostridia</taxon>
        <taxon>Lachnospirales</taxon>
        <taxon>Lachnospiraceae</taxon>
        <taxon>Sellimonas</taxon>
    </lineage>
</organism>
<dbReference type="PROSITE" id="PS00198">
    <property type="entry name" value="4FE4S_FER_1"/>
    <property type="match status" value="1"/>
</dbReference>
<accession>A0A9W6FEZ6</accession>